<name>A0A8J5M0C8_9STRA</name>
<accession>A0A8J5M0C8</accession>
<evidence type="ECO:0000256" key="1">
    <source>
        <dbReference type="SAM" id="MobiDB-lite"/>
    </source>
</evidence>
<dbReference type="AlphaFoldDB" id="A0A8J5M0C8"/>
<gene>
    <name evidence="2" type="ORF">JG688_00014635</name>
</gene>
<comment type="caution">
    <text evidence="2">The sequence shown here is derived from an EMBL/GenBank/DDBJ whole genome shotgun (WGS) entry which is preliminary data.</text>
</comment>
<dbReference type="EMBL" id="JAENGY010001428">
    <property type="protein sequence ID" value="KAG6949402.1"/>
    <property type="molecule type" value="Genomic_DNA"/>
</dbReference>
<feature type="region of interest" description="Disordered" evidence="1">
    <location>
        <begin position="1"/>
        <end position="30"/>
    </location>
</feature>
<organism evidence="2 3">
    <name type="scientific">Phytophthora aleatoria</name>
    <dbReference type="NCBI Taxonomy" id="2496075"/>
    <lineage>
        <taxon>Eukaryota</taxon>
        <taxon>Sar</taxon>
        <taxon>Stramenopiles</taxon>
        <taxon>Oomycota</taxon>
        <taxon>Peronosporomycetes</taxon>
        <taxon>Peronosporales</taxon>
        <taxon>Peronosporaceae</taxon>
        <taxon>Phytophthora</taxon>
    </lineage>
</organism>
<dbReference type="Proteomes" id="UP000709295">
    <property type="component" value="Unassembled WGS sequence"/>
</dbReference>
<sequence length="163" mass="18191">MPSPSDSEDGKGKKQKGYKTGSSGTPVNWNGDDGTFYKHAMLNAFEMTKIKILTQVSLLMKLAKQVMSKKTGTEMWQELCSIYEGKKEPGHGRAESVPPSGRTTSDSPAHKWRCESHLYTLFDIKDELEDLKAPVSNLQMVDLMLRSLPTVSLLQRTQEKGVI</sequence>
<protein>
    <submittedName>
        <fullName evidence="2">Uncharacterized protein</fullName>
    </submittedName>
</protein>
<evidence type="ECO:0000313" key="2">
    <source>
        <dbReference type="EMBL" id="KAG6949402.1"/>
    </source>
</evidence>
<feature type="region of interest" description="Disordered" evidence="1">
    <location>
        <begin position="87"/>
        <end position="109"/>
    </location>
</feature>
<proteinExistence type="predicted"/>
<keyword evidence="3" id="KW-1185">Reference proteome</keyword>
<reference evidence="2" key="1">
    <citation type="submission" date="2021-01" db="EMBL/GenBank/DDBJ databases">
        <title>Phytophthora aleatoria, a newly-described species from Pinus radiata is distinct from Phytophthora cactorum isolates based on comparative genomics.</title>
        <authorList>
            <person name="Mcdougal R."/>
            <person name="Panda P."/>
            <person name="Williams N."/>
            <person name="Studholme D.J."/>
        </authorList>
    </citation>
    <scope>NUCLEOTIDE SEQUENCE</scope>
    <source>
        <strain evidence="2">NZFS 4037</strain>
    </source>
</reference>
<evidence type="ECO:0000313" key="3">
    <source>
        <dbReference type="Proteomes" id="UP000709295"/>
    </source>
</evidence>